<evidence type="ECO:0000256" key="7">
    <source>
        <dbReference type="ARBA" id="ARBA00044679"/>
    </source>
</evidence>
<comment type="similarity">
    <text evidence="1">In the N-terminal section; belongs to the dsDNA virus mRNA guanylyltransferase family.</text>
</comment>
<evidence type="ECO:0000313" key="9">
    <source>
        <dbReference type="EMBL" id="ARF10660.1"/>
    </source>
</evidence>
<dbReference type="Gene3D" id="3.20.100.10">
    <property type="entry name" value="mRNA triphosphatase Cet1-like"/>
    <property type="match status" value="1"/>
</dbReference>
<dbReference type="InterPro" id="IPR029063">
    <property type="entry name" value="SAM-dependent_MTases_sf"/>
</dbReference>
<evidence type="ECO:0000256" key="5">
    <source>
        <dbReference type="ARBA" id="ARBA00022695"/>
    </source>
</evidence>
<dbReference type="InterPro" id="IPR004971">
    <property type="entry name" value="mRNA_G-N7_MeTrfase_dom"/>
</dbReference>
<dbReference type="InterPro" id="IPR012340">
    <property type="entry name" value="NA-bd_OB-fold"/>
</dbReference>
<sequence length="1220" mass="144361">MSNIKNFENIIADDTNNMIKKLLLSVGKNDEFEFIFFNNKNNSNANLDLEMFFNILEILKYRSNYEKLELIVTKTLDVSINIDNSTFRASISDLNNINKYITQFSNHKNHVIFKYFVELYKKNKSEINLIKKVKDMADIIEIPEFDIRLKKSKENKVSHDEINMLSSIDETKRDDVTYRFKERISLVIVNNDNERIIIDLTKIKMSKQIFNLESRTPKYELELELMTKKGTEKQLVVLYSEITKLLKIINGPCIITNTEKNEVLDNYKKMLDIDNKILKSLYMRKPESLEIQHVVDKLPNLYSVTDKADGDRYQIVIYNNSVYLISINLKIKKIDLTLPKNNKYNNTIIDGEYIYIPKARKYIFMAFDCLVKGGENIREISQLSERLVHLDDIIDNVFILEGQKGSKQKKLDTSNFTFNIEKINQFYEEDITNFSNNLNHDINIKKFMHLPIVRRKYFIFPLGRNENEIFQYSVLLWSLYVITNKVKYPYKLDGLIFTPIEQKYITNAKQSKFIDYKWKPEDKLSIDFYVNFEKNPEGKQLVAYDNTGEKLYSKDKPYKILQLNVGKVIKDVEVPVPFQYENDKHIAYIFLDNNEARDLEGKIIQDKTIVEFYYNNDVNLPNRYRWTPMRTRYDKTEHMLKYNKGFGNYIDIANKNWRSIENPFTFNDMLILSKDASYTKHIDVLRNKIDHSIIISDKQDLEYKRIINNLSKSLTNFENWIKSNTIYTYLNKIYIKGRQLNVLDFGFGRGEDIMRMYYVEVKLFVGLEKDNNSIISPMNGALSRYDLFRRRNPNFPPMSFINADVTVPLEIEEQERVIVNMTRQNKALMHKFFPKDNKQKNIFDCINCQLSIQYFASDVNSWSNFINNINLYLKPGGILNMSVFDADRIVELLKGKNEFKVEYVDEKGITKNFLEIIKKYDDKELYNNNLEIGIGKAIEVFNATISQENEFITEYLIQKKFLIKELAEKCNMELLDTDLYENLFHIQNNYVNNYTNYEANEKTRNFLTKTMTFYDKDNNINKVTYQIMRLKRFYAFRKKTTSVMKGGHTDTKLDIKKFFDNNFFRRKYNDLDNEDHTFLHSILDILKNSKMVPSNVTLEEFFDSDIKSDKNLDNTFINKICKNIVINHEIELDPDTEALDLSEVETTNNIINKEILNGINIIILDVKNKKLIANKYDSNNFDNYIILYLNNDKYEPIYKNIPEGITGIFNKKEKTIKKFL</sequence>
<organism evidence="9">
    <name type="scientific">Hokovirus HKV1</name>
    <dbReference type="NCBI Taxonomy" id="1977638"/>
    <lineage>
        <taxon>Viruses</taxon>
        <taxon>Varidnaviria</taxon>
        <taxon>Bamfordvirae</taxon>
        <taxon>Nucleocytoviricota</taxon>
        <taxon>Megaviricetes</taxon>
        <taxon>Imitervirales</taxon>
        <taxon>Mimiviridae</taxon>
        <taxon>Klosneuvirinae</taxon>
        <taxon>Hokovirus</taxon>
    </lineage>
</organism>
<dbReference type="PANTHER" id="PTHR12189:SF2">
    <property type="entry name" value="MRNA CAP GUANINE-N7 METHYLTRANSFERASE"/>
    <property type="match status" value="1"/>
</dbReference>
<evidence type="ECO:0000256" key="2">
    <source>
        <dbReference type="ARBA" id="ARBA00022603"/>
    </source>
</evidence>
<gene>
    <name evidence="9" type="ORF">Hokovirus_2_187</name>
</gene>
<reference evidence="9" key="1">
    <citation type="journal article" date="2017" name="Science">
        <title>Giant viruses with an expanded complement of translation system components.</title>
        <authorList>
            <person name="Schulz F."/>
            <person name="Yutin N."/>
            <person name="Ivanova N.N."/>
            <person name="Ortega D.R."/>
            <person name="Lee T.K."/>
            <person name="Vierheilig J."/>
            <person name="Daims H."/>
            <person name="Horn M."/>
            <person name="Wagner M."/>
            <person name="Jensen G.J."/>
            <person name="Kyrpides N.C."/>
            <person name="Koonin E.V."/>
            <person name="Woyke T."/>
        </authorList>
    </citation>
    <scope>NUCLEOTIDE SEQUENCE</scope>
    <source>
        <strain evidence="9">HKV1</strain>
    </source>
</reference>
<dbReference type="Pfam" id="PF03291">
    <property type="entry name" value="mRNA_G-N7_MeTrfase"/>
    <property type="match status" value="1"/>
</dbReference>
<dbReference type="GO" id="GO:0004651">
    <property type="term" value="F:polynucleotide 5'-phosphatase activity"/>
    <property type="evidence" value="ECO:0007669"/>
    <property type="project" value="InterPro"/>
</dbReference>
<dbReference type="GO" id="GO:0003723">
    <property type="term" value="F:RNA binding"/>
    <property type="evidence" value="ECO:0007669"/>
    <property type="project" value="UniProtKB-KW"/>
</dbReference>
<proteinExistence type="inferred from homology"/>
<dbReference type="GO" id="GO:0004484">
    <property type="term" value="F:mRNA guanylyltransferase activity"/>
    <property type="evidence" value="ECO:0007669"/>
    <property type="project" value="UniProtKB-EC"/>
</dbReference>
<evidence type="ECO:0000256" key="6">
    <source>
        <dbReference type="ARBA" id="ARBA00022884"/>
    </source>
</evidence>
<dbReference type="Gene3D" id="3.30.470.30">
    <property type="entry name" value="DNA ligase/mRNA capping enzyme"/>
    <property type="match status" value="1"/>
</dbReference>
<evidence type="ECO:0000256" key="3">
    <source>
        <dbReference type="ARBA" id="ARBA00022679"/>
    </source>
</evidence>
<dbReference type="GO" id="GO:0004482">
    <property type="term" value="F:mRNA 5'-cap (guanine-N7-)-methyltransferase activity"/>
    <property type="evidence" value="ECO:0007669"/>
    <property type="project" value="InterPro"/>
</dbReference>
<dbReference type="Gene3D" id="3.40.50.150">
    <property type="entry name" value="Vaccinia Virus protein VP39"/>
    <property type="match status" value="1"/>
</dbReference>
<keyword evidence="6" id="KW-0694">RNA-binding</keyword>
<keyword evidence="5" id="KW-0548">Nucleotidyltransferase</keyword>
<dbReference type="SUPFAM" id="SSF53335">
    <property type="entry name" value="S-adenosyl-L-methionine-dependent methyltransferases"/>
    <property type="match status" value="1"/>
</dbReference>
<evidence type="ECO:0000256" key="1">
    <source>
        <dbReference type="ARBA" id="ARBA00008556"/>
    </source>
</evidence>
<name>A0A1V0SG12_9VIRU</name>
<dbReference type="InterPro" id="IPR037009">
    <property type="entry name" value="mRNA_triPase_Cet1_sf"/>
</dbReference>
<comment type="catalytic activity">
    <reaction evidence="7">
        <text>a 5'-end diphospho-ribonucleoside in mRNA + GTP + H(+) = a 5'-end (5'-triphosphoguanosine)-ribonucleoside in mRNA + diphosphate</text>
        <dbReference type="Rhea" id="RHEA:67012"/>
        <dbReference type="Rhea" id="RHEA-COMP:17165"/>
        <dbReference type="Rhea" id="RHEA-COMP:17166"/>
        <dbReference type="ChEBI" id="CHEBI:15378"/>
        <dbReference type="ChEBI" id="CHEBI:33019"/>
        <dbReference type="ChEBI" id="CHEBI:37565"/>
        <dbReference type="ChEBI" id="CHEBI:167616"/>
        <dbReference type="ChEBI" id="CHEBI:167617"/>
        <dbReference type="EC" id="2.7.7.50"/>
    </reaction>
</comment>
<dbReference type="Gene3D" id="2.40.50.140">
    <property type="entry name" value="Nucleic acid-binding proteins"/>
    <property type="match status" value="1"/>
</dbReference>
<dbReference type="SUPFAM" id="SSF56091">
    <property type="entry name" value="DNA ligase/mRNA capping enzyme, catalytic domain"/>
    <property type="match status" value="1"/>
</dbReference>
<evidence type="ECO:0000259" key="8">
    <source>
        <dbReference type="PROSITE" id="PS51562"/>
    </source>
</evidence>
<keyword evidence="4" id="KW-0949">S-adenosyl-L-methionine</keyword>
<evidence type="ECO:0000256" key="4">
    <source>
        <dbReference type="ARBA" id="ARBA00022691"/>
    </source>
</evidence>
<protein>
    <submittedName>
        <fullName evidence="9">mRNA capping enzyme</fullName>
    </submittedName>
</protein>
<keyword evidence="3" id="KW-0808">Transferase</keyword>
<keyword evidence="2" id="KW-0489">Methyltransferase</keyword>
<dbReference type="EMBL" id="KY684104">
    <property type="protein sequence ID" value="ARF10660.1"/>
    <property type="molecule type" value="Genomic_DNA"/>
</dbReference>
<feature type="domain" description="MRNA cap 0 methyltransferase" evidence="8">
    <location>
        <begin position="709"/>
        <end position="1039"/>
    </location>
</feature>
<dbReference type="PROSITE" id="PS51562">
    <property type="entry name" value="RNA_CAP0_MT"/>
    <property type="match status" value="1"/>
</dbReference>
<dbReference type="PANTHER" id="PTHR12189">
    <property type="entry name" value="MRNA GUANINE-7- METHYLTRANSFERASE"/>
    <property type="match status" value="1"/>
</dbReference>
<dbReference type="InterPro" id="IPR039753">
    <property type="entry name" value="RG7MT1"/>
</dbReference>
<accession>A0A1V0SG12</accession>